<sequence>MSTDRPPNRSEFHAEGDESQNPETIAKVLSTFLARFQRLSRLPMPSVLADPDRSVMGAVIDPAHIS</sequence>
<protein>
    <submittedName>
        <fullName evidence="2">Uncharacterized protein</fullName>
    </submittedName>
</protein>
<accession>A0A9X0AXU9</accession>
<evidence type="ECO:0000313" key="3">
    <source>
        <dbReference type="Proteomes" id="UP001152300"/>
    </source>
</evidence>
<evidence type="ECO:0000256" key="1">
    <source>
        <dbReference type="SAM" id="MobiDB-lite"/>
    </source>
</evidence>
<dbReference type="Proteomes" id="UP001152300">
    <property type="component" value="Unassembled WGS sequence"/>
</dbReference>
<feature type="compositionally biased region" description="Basic and acidic residues" evidence="1">
    <location>
        <begin position="1"/>
        <end position="16"/>
    </location>
</feature>
<proteinExistence type="predicted"/>
<evidence type="ECO:0000313" key="2">
    <source>
        <dbReference type="EMBL" id="KAJ8070388.1"/>
    </source>
</evidence>
<organism evidence="2 3">
    <name type="scientific">Sclerotinia nivalis</name>
    <dbReference type="NCBI Taxonomy" id="352851"/>
    <lineage>
        <taxon>Eukaryota</taxon>
        <taxon>Fungi</taxon>
        <taxon>Dikarya</taxon>
        <taxon>Ascomycota</taxon>
        <taxon>Pezizomycotina</taxon>
        <taxon>Leotiomycetes</taxon>
        <taxon>Helotiales</taxon>
        <taxon>Sclerotiniaceae</taxon>
        <taxon>Sclerotinia</taxon>
    </lineage>
</organism>
<keyword evidence="3" id="KW-1185">Reference proteome</keyword>
<feature type="region of interest" description="Disordered" evidence="1">
    <location>
        <begin position="1"/>
        <end position="23"/>
    </location>
</feature>
<comment type="caution">
    <text evidence="2">The sequence shown here is derived from an EMBL/GenBank/DDBJ whole genome shotgun (WGS) entry which is preliminary data.</text>
</comment>
<dbReference type="AlphaFoldDB" id="A0A9X0AXU9"/>
<reference evidence="2" key="1">
    <citation type="submission" date="2022-11" db="EMBL/GenBank/DDBJ databases">
        <title>Genome Resource of Sclerotinia nivalis Strain SnTB1, a Plant Pathogen Isolated from American Ginseng.</title>
        <authorList>
            <person name="Fan S."/>
        </authorList>
    </citation>
    <scope>NUCLEOTIDE SEQUENCE</scope>
    <source>
        <strain evidence="2">SnTB1</strain>
    </source>
</reference>
<dbReference type="EMBL" id="JAPEIS010000001">
    <property type="protein sequence ID" value="KAJ8070388.1"/>
    <property type="molecule type" value="Genomic_DNA"/>
</dbReference>
<name>A0A9X0AXU9_9HELO</name>
<gene>
    <name evidence="2" type="ORF">OCU04_000765</name>
</gene>